<sequence>MTRDGFFTGLDIGTNSIKVLVAELRNGELNVIGVSNAKSKGVKDGIIVDIEAAATAIKSAISQAEEKAGISIKSVNVGLPGNLLQVEPTQGMIPVTSDTKEITDQDVENVVKSALTKSMTPDREVITFIPEEFIVDGFQGIRDPRGMMGVRLEMRGLLYTGPRTILHNLRKTVERSGVQVENIIISPLALVRSVLNEGEREFGATVIDMGAGQTTVATIRNQELQFTNILQEGGDYVTKDISKVLKTSQKLAEGLKLNYGEAYPSLASNETFQVEVIGEVEPVEVTESYLAEIISARIKHIFEQIKQELERRHLLDLPGGIVLIGGNAILPGIVELAQEAFGVGVKLYVPNQVGIRNPAFAHVISLSEFAGQLTEVHLLAQRAVKGEDTLRHQPINFGGMIQRVTQVSQPTPIQSASDTEVESLASTNVVAPKEDKVSSQNKQKIADRFRGLIGSMFDE</sequence>
<evidence type="ECO:0000313" key="9">
    <source>
        <dbReference type="Proteomes" id="UP000028030"/>
    </source>
</evidence>
<protein>
    <recommendedName>
        <fullName evidence="5 6">Cell division protein FtsA</fullName>
    </recommendedName>
</protein>
<dbReference type="InterPro" id="IPR050696">
    <property type="entry name" value="FtsA/MreB"/>
</dbReference>
<keyword evidence="3 5" id="KW-0472">Membrane</keyword>
<dbReference type="RefSeq" id="WP_033683254.1">
    <property type="nucleotide sequence ID" value="NZ_JPFW01000006.1"/>
</dbReference>
<name>A0A081QFF6_STRMT</name>
<dbReference type="InterPro" id="IPR020823">
    <property type="entry name" value="Cell_div_FtsA"/>
</dbReference>
<dbReference type="EMBL" id="JPFW01000006">
    <property type="protein sequence ID" value="KEQ41679.1"/>
    <property type="molecule type" value="Genomic_DNA"/>
</dbReference>
<dbReference type="AlphaFoldDB" id="A0A081QFF6"/>
<keyword evidence="1 5" id="KW-1003">Cell membrane</keyword>
<dbReference type="PANTHER" id="PTHR32432:SF4">
    <property type="entry name" value="CELL DIVISION PROTEIN FTSA"/>
    <property type="match status" value="1"/>
</dbReference>
<dbReference type="InterPro" id="IPR021873">
    <property type="entry name" value="FtsA_C"/>
</dbReference>
<keyword evidence="4 5" id="KW-0131">Cell cycle</keyword>
<evidence type="ECO:0000256" key="5">
    <source>
        <dbReference type="HAMAP-Rule" id="MF_02033"/>
    </source>
</evidence>
<dbReference type="Proteomes" id="UP000028030">
    <property type="component" value="Unassembled WGS sequence"/>
</dbReference>
<dbReference type="FunFam" id="3.30.1490.110:FF:000003">
    <property type="entry name" value="Cell division protein FtsA"/>
    <property type="match status" value="1"/>
</dbReference>
<evidence type="ECO:0000256" key="2">
    <source>
        <dbReference type="ARBA" id="ARBA00022618"/>
    </source>
</evidence>
<dbReference type="Pfam" id="PF11983">
    <property type="entry name" value="FtsA_C"/>
    <property type="match status" value="1"/>
</dbReference>
<dbReference type="OrthoDB" id="9768127at2"/>
<dbReference type="PATRIC" id="fig|28037.97.peg.485"/>
<dbReference type="GO" id="GO:0032153">
    <property type="term" value="C:cell division site"/>
    <property type="evidence" value="ECO:0007669"/>
    <property type="project" value="UniProtKB-UniRule"/>
</dbReference>
<dbReference type="Gene3D" id="3.30.1490.110">
    <property type="match status" value="1"/>
</dbReference>
<evidence type="ECO:0000256" key="3">
    <source>
        <dbReference type="ARBA" id="ARBA00023136"/>
    </source>
</evidence>
<evidence type="ECO:0000256" key="6">
    <source>
        <dbReference type="PIRNR" id="PIRNR003101"/>
    </source>
</evidence>
<proteinExistence type="inferred from homology"/>
<comment type="caution">
    <text evidence="8">The sequence shown here is derived from an EMBL/GenBank/DDBJ whole genome shotgun (WGS) entry which is preliminary data.</text>
</comment>
<dbReference type="HAMAP" id="MF_02033">
    <property type="entry name" value="FtsA"/>
    <property type="match status" value="1"/>
</dbReference>
<dbReference type="SUPFAM" id="SSF53067">
    <property type="entry name" value="Actin-like ATPase domain"/>
    <property type="match status" value="2"/>
</dbReference>
<dbReference type="GO" id="GO:0009898">
    <property type="term" value="C:cytoplasmic side of plasma membrane"/>
    <property type="evidence" value="ECO:0007669"/>
    <property type="project" value="UniProtKB-UniRule"/>
</dbReference>
<keyword evidence="2 5" id="KW-0132">Cell division</keyword>
<dbReference type="Gene3D" id="3.30.420.40">
    <property type="match status" value="2"/>
</dbReference>
<dbReference type="NCBIfam" id="TIGR01174">
    <property type="entry name" value="ftsA"/>
    <property type="match status" value="1"/>
</dbReference>
<dbReference type="SMART" id="SM00842">
    <property type="entry name" value="FtsA"/>
    <property type="match status" value="1"/>
</dbReference>
<gene>
    <name evidence="5 8" type="primary">ftsA</name>
    <name evidence="8" type="ORF">SK642_0536</name>
</gene>
<comment type="subunit">
    <text evidence="5">Self-interacts. Interacts with FtsZ.</text>
</comment>
<organism evidence="8 9">
    <name type="scientific">Streptococcus mitis</name>
    <dbReference type="NCBI Taxonomy" id="28037"/>
    <lineage>
        <taxon>Bacteria</taxon>
        <taxon>Bacillati</taxon>
        <taxon>Bacillota</taxon>
        <taxon>Bacilli</taxon>
        <taxon>Lactobacillales</taxon>
        <taxon>Streptococcaceae</taxon>
        <taxon>Streptococcus</taxon>
        <taxon>Streptococcus mitis group</taxon>
    </lineage>
</organism>
<evidence type="ECO:0000259" key="7">
    <source>
        <dbReference type="SMART" id="SM00842"/>
    </source>
</evidence>
<comment type="function">
    <text evidence="5 6">Cell division protein that is involved in the assembly of the Z ring. May serve as a membrane anchor for the Z ring.</text>
</comment>
<dbReference type="Pfam" id="PF14450">
    <property type="entry name" value="FtsA"/>
    <property type="match status" value="1"/>
</dbReference>
<dbReference type="InterPro" id="IPR003494">
    <property type="entry name" value="SHS2_FtsA"/>
</dbReference>
<dbReference type="GO" id="GO:0043093">
    <property type="term" value="P:FtsZ-dependent cytokinesis"/>
    <property type="evidence" value="ECO:0007669"/>
    <property type="project" value="UniProtKB-UniRule"/>
</dbReference>
<feature type="domain" description="SHS2" evidence="7">
    <location>
        <begin position="7"/>
        <end position="194"/>
    </location>
</feature>
<evidence type="ECO:0000256" key="1">
    <source>
        <dbReference type="ARBA" id="ARBA00022475"/>
    </source>
</evidence>
<dbReference type="Pfam" id="PF02491">
    <property type="entry name" value="SHS2_FTSA"/>
    <property type="match status" value="1"/>
</dbReference>
<comment type="similarity">
    <text evidence="5 6">Belongs to the FtsA/MreB family.</text>
</comment>
<accession>A0A081QFF6</accession>
<dbReference type="PIRSF" id="PIRSF003101">
    <property type="entry name" value="FtsA"/>
    <property type="match status" value="1"/>
</dbReference>
<dbReference type="PANTHER" id="PTHR32432">
    <property type="entry name" value="CELL DIVISION PROTEIN FTSA-RELATED"/>
    <property type="match status" value="1"/>
</dbReference>
<dbReference type="CDD" id="cd24048">
    <property type="entry name" value="ASKHA_NBD_FtsA"/>
    <property type="match status" value="1"/>
</dbReference>
<reference evidence="8 9" key="1">
    <citation type="submission" date="2014-05" db="EMBL/GenBank/DDBJ databases">
        <authorList>
            <person name="Daugherty S.C."/>
            <person name="Tallon L.J."/>
            <person name="Sadzewicz L."/>
            <person name="Kilian M."/>
            <person name="Tettelin H."/>
        </authorList>
    </citation>
    <scope>NUCLEOTIDE SEQUENCE [LARGE SCALE GENOMIC DNA]</scope>
    <source>
        <strain evidence="8 9">SK642</strain>
    </source>
</reference>
<evidence type="ECO:0000313" key="8">
    <source>
        <dbReference type="EMBL" id="KEQ41679.1"/>
    </source>
</evidence>
<dbReference type="InterPro" id="IPR043129">
    <property type="entry name" value="ATPase_NBD"/>
</dbReference>
<comment type="subcellular location">
    <subcellularLocation>
        <location evidence="5">Cell membrane</location>
        <topology evidence="5">Peripheral membrane protein</topology>
        <orientation evidence="5">Cytoplasmic side</orientation>
    </subcellularLocation>
    <text evidence="5">Localizes to the Z ring in an FtsZ-dependent manner. Targeted to the membrane through a conserved C-terminal amphipathic helix.</text>
</comment>
<evidence type="ECO:0000256" key="4">
    <source>
        <dbReference type="ARBA" id="ARBA00023306"/>
    </source>
</evidence>